<dbReference type="PANTHER" id="PTHR36091">
    <property type="entry name" value="ALTERED INHERITANCE OF MITOCHONDRIA PROTEIN 9, MITOCHONDRIAL"/>
    <property type="match status" value="1"/>
</dbReference>
<dbReference type="AlphaFoldDB" id="A0A319DHG9"/>
<gene>
    <name evidence="1" type="ORF">BO71DRAFT_374436</name>
</gene>
<evidence type="ECO:0008006" key="3">
    <source>
        <dbReference type="Google" id="ProtNLM"/>
    </source>
</evidence>
<dbReference type="InterPro" id="IPR051035">
    <property type="entry name" value="Mito_inheritance_9"/>
</dbReference>
<dbReference type="InterPro" id="IPR011009">
    <property type="entry name" value="Kinase-like_dom_sf"/>
</dbReference>
<dbReference type="GO" id="GO:0005739">
    <property type="term" value="C:mitochondrion"/>
    <property type="evidence" value="ECO:0007669"/>
    <property type="project" value="TreeGrafter"/>
</dbReference>
<dbReference type="SUPFAM" id="SSF56112">
    <property type="entry name" value="Protein kinase-like (PK-like)"/>
    <property type="match status" value="1"/>
</dbReference>
<organism evidence="1 2">
    <name type="scientific">Aspergillus ellipticus CBS 707.79</name>
    <dbReference type="NCBI Taxonomy" id="1448320"/>
    <lineage>
        <taxon>Eukaryota</taxon>
        <taxon>Fungi</taxon>
        <taxon>Dikarya</taxon>
        <taxon>Ascomycota</taxon>
        <taxon>Pezizomycotina</taxon>
        <taxon>Eurotiomycetes</taxon>
        <taxon>Eurotiomycetidae</taxon>
        <taxon>Eurotiales</taxon>
        <taxon>Aspergillaceae</taxon>
        <taxon>Aspergillus</taxon>
        <taxon>Aspergillus subgen. Circumdati</taxon>
    </lineage>
</organism>
<sequence>MALIAGGRVQYRCRVTLLKESSVNAKFTTWLHVKMRTRLFIPSVQSSLLRLLRGTNIYKPFHTMSTSVNPELFSYTPGRFLYNETSRLRERYIKFDPEALLYTKYIYKITEGGFNRVFLITIQDGFQAIVKTLYNIAGLRHYTTASEAATLQFLYSKDLPVPKIYRYTSSKDNPSSIEYIVMEKAPGISLATIQYTLSKKQ</sequence>
<keyword evidence="2" id="KW-1185">Reference proteome</keyword>
<dbReference type="EMBL" id="KZ825832">
    <property type="protein sequence ID" value="PYH96881.1"/>
    <property type="molecule type" value="Genomic_DNA"/>
</dbReference>
<reference evidence="1 2" key="1">
    <citation type="submission" date="2018-02" db="EMBL/GenBank/DDBJ databases">
        <title>The genomes of Aspergillus section Nigri reveals drivers in fungal speciation.</title>
        <authorList>
            <consortium name="DOE Joint Genome Institute"/>
            <person name="Vesth T.C."/>
            <person name="Nybo J."/>
            <person name="Theobald S."/>
            <person name="Brandl J."/>
            <person name="Frisvad J.C."/>
            <person name="Nielsen K.F."/>
            <person name="Lyhne E.K."/>
            <person name="Kogle M.E."/>
            <person name="Kuo A."/>
            <person name="Riley R."/>
            <person name="Clum A."/>
            <person name="Nolan M."/>
            <person name="Lipzen A."/>
            <person name="Salamov A."/>
            <person name="Henrissat B."/>
            <person name="Wiebenga A."/>
            <person name="De vries R.P."/>
            <person name="Grigoriev I.V."/>
            <person name="Mortensen U.H."/>
            <person name="Andersen M.R."/>
            <person name="Baker S.E."/>
        </authorList>
    </citation>
    <scope>NUCLEOTIDE SEQUENCE [LARGE SCALE GENOMIC DNA]</scope>
    <source>
        <strain evidence="1 2">CBS 707.79</strain>
    </source>
</reference>
<dbReference type="STRING" id="1448320.A0A319DHG9"/>
<name>A0A319DHG9_9EURO</name>
<evidence type="ECO:0000313" key="2">
    <source>
        <dbReference type="Proteomes" id="UP000247810"/>
    </source>
</evidence>
<protein>
    <recommendedName>
        <fullName evidence="3">Aminoglycoside phosphotransferase domain-containing protein</fullName>
    </recommendedName>
</protein>
<evidence type="ECO:0000313" key="1">
    <source>
        <dbReference type="EMBL" id="PYH96881.1"/>
    </source>
</evidence>
<dbReference type="OrthoDB" id="2968323at2759"/>
<dbReference type="Proteomes" id="UP000247810">
    <property type="component" value="Unassembled WGS sequence"/>
</dbReference>
<accession>A0A319DHG9</accession>
<proteinExistence type="predicted"/>
<dbReference type="PANTHER" id="PTHR36091:SF2">
    <property type="entry name" value="AMINOGLYCOSIDE PHOSPHOTRANSFERASE DOMAIN-CONTAINING PROTEIN"/>
    <property type="match status" value="1"/>
</dbReference>
<dbReference type="VEuPathDB" id="FungiDB:BO71DRAFT_374436"/>